<dbReference type="SMART" id="SM00857">
    <property type="entry name" value="Resolvase"/>
    <property type="match status" value="1"/>
</dbReference>
<dbReference type="AlphaFoldDB" id="K9Y0I1"/>
<dbReference type="RefSeq" id="WP_015195626.1">
    <property type="nucleotide sequence ID" value="NC_019749.1"/>
</dbReference>
<dbReference type="InterPro" id="IPR006119">
    <property type="entry name" value="Resolv_N"/>
</dbReference>
<protein>
    <submittedName>
        <fullName evidence="2">Resolvase domain protein</fullName>
    </submittedName>
</protein>
<gene>
    <name evidence="2" type="ordered locus">Sta7437_4812</name>
</gene>
<evidence type="ECO:0000313" key="2">
    <source>
        <dbReference type="EMBL" id="AFZ38248.1"/>
    </source>
</evidence>
<accession>K9Y0I1</accession>
<evidence type="ECO:0000313" key="3">
    <source>
        <dbReference type="Proteomes" id="UP000010473"/>
    </source>
</evidence>
<name>K9Y0I1_STAC7</name>
<dbReference type="InterPro" id="IPR036162">
    <property type="entry name" value="Resolvase-like_N_sf"/>
</dbReference>
<dbReference type="KEGG" id="scs:Sta7437_4812"/>
<dbReference type="OrthoDB" id="9797501at2"/>
<sequence length="125" mass="14185">MKIGYVCSFKGQKYNTNSEQIIALKKAGCQTIFNDLLDCPGDDQSNLILALEYARAGDILVVWDTSTLCLDIQNFIDIIETLQQRDITLQILAGNFLEIKPRSWESLVMLESYSVLANLERNYLC</sequence>
<proteinExistence type="predicted"/>
<dbReference type="EMBL" id="CP003655">
    <property type="protein sequence ID" value="AFZ38248.1"/>
    <property type="molecule type" value="Genomic_DNA"/>
</dbReference>
<dbReference type="GO" id="GO:0003677">
    <property type="term" value="F:DNA binding"/>
    <property type="evidence" value="ECO:0007669"/>
    <property type="project" value="InterPro"/>
</dbReference>
<dbReference type="Proteomes" id="UP000010473">
    <property type="component" value="Plasmid pSTA7437.02"/>
</dbReference>
<dbReference type="HOGENOM" id="CLU_1991304_0_0_3"/>
<dbReference type="GO" id="GO:0000150">
    <property type="term" value="F:DNA strand exchange activity"/>
    <property type="evidence" value="ECO:0007669"/>
    <property type="project" value="InterPro"/>
</dbReference>
<reference evidence="3" key="1">
    <citation type="journal article" date="2013" name="Proc. Natl. Acad. Sci. U.S.A.">
        <title>Improving the coverage of the cyanobacterial phylum using diversity-driven genome sequencing.</title>
        <authorList>
            <person name="Shih P.M."/>
            <person name="Wu D."/>
            <person name="Latifi A."/>
            <person name="Axen S.D."/>
            <person name="Fewer D.P."/>
            <person name="Talla E."/>
            <person name="Calteau A."/>
            <person name="Cai F."/>
            <person name="Tandeau de Marsac N."/>
            <person name="Rippka R."/>
            <person name="Herdman M."/>
            <person name="Sivonen K."/>
            <person name="Coursin T."/>
            <person name="Laurent T."/>
            <person name="Goodwin L."/>
            <person name="Nolan M."/>
            <person name="Davenport K.W."/>
            <person name="Han C.S."/>
            <person name="Rubin E.M."/>
            <person name="Eisen J.A."/>
            <person name="Woyke T."/>
            <person name="Gugger M."/>
            <person name="Kerfeld C.A."/>
        </authorList>
    </citation>
    <scope>NUCLEOTIDE SEQUENCE [LARGE SCALE GENOMIC DNA]</scope>
    <source>
        <strain evidence="3">ATCC 29371 / PCC 7437</strain>
        <plasmid evidence="3">Plasmid pSTA7437.02</plasmid>
    </source>
</reference>
<organism evidence="2 3">
    <name type="scientific">Stanieria cyanosphaera (strain ATCC 29371 / PCC 7437)</name>
    <dbReference type="NCBI Taxonomy" id="111780"/>
    <lineage>
        <taxon>Bacteria</taxon>
        <taxon>Bacillati</taxon>
        <taxon>Cyanobacteriota</taxon>
        <taxon>Cyanophyceae</taxon>
        <taxon>Pleurocapsales</taxon>
        <taxon>Dermocarpellaceae</taxon>
        <taxon>Stanieria</taxon>
    </lineage>
</organism>
<geneLocation type="plasmid" evidence="2 3">
    <name>pSTA7437.02</name>
</geneLocation>
<keyword evidence="3" id="KW-1185">Reference proteome</keyword>
<keyword evidence="2" id="KW-0614">Plasmid</keyword>
<evidence type="ECO:0000259" key="1">
    <source>
        <dbReference type="SMART" id="SM00857"/>
    </source>
</evidence>
<feature type="domain" description="Resolvase/invertase-type recombinase catalytic" evidence="1">
    <location>
        <begin position="2"/>
        <end position="124"/>
    </location>
</feature>
<dbReference type="SUPFAM" id="SSF53041">
    <property type="entry name" value="Resolvase-like"/>
    <property type="match status" value="1"/>
</dbReference>
<dbReference type="Gene3D" id="3.40.50.1390">
    <property type="entry name" value="Resolvase, N-terminal catalytic domain"/>
    <property type="match status" value="1"/>
</dbReference>
<dbReference type="Pfam" id="PF00239">
    <property type="entry name" value="Resolvase"/>
    <property type="match status" value="1"/>
</dbReference>